<dbReference type="OMA" id="PPIMENT"/>
<dbReference type="InterPro" id="IPR044730">
    <property type="entry name" value="RNase_H-like_dom_plant"/>
</dbReference>
<dbReference type="InterPro" id="IPR043502">
    <property type="entry name" value="DNA/RNA_pol_sf"/>
</dbReference>
<dbReference type="OrthoDB" id="1303102at2759"/>
<dbReference type="PANTHER" id="PTHR46890:SF34">
    <property type="entry name" value="REVERSE TRANSCRIPTASE DOMAIN-CONTAINING PROTEIN"/>
    <property type="match status" value="1"/>
</dbReference>
<evidence type="ECO:0008006" key="4">
    <source>
        <dbReference type="Google" id="ProtNLM"/>
    </source>
</evidence>
<name>A0A1S4AVY5_TOBAC</name>
<dbReference type="InterPro" id="IPR002156">
    <property type="entry name" value="RNaseH_domain"/>
</dbReference>
<dbReference type="GO" id="GO:0003676">
    <property type="term" value="F:nucleic acid binding"/>
    <property type="evidence" value="ECO:0007669"/>
    <property type="project" value="InterPro"/>
</dbReference>
<dbReference type="SUPFAM" id="SSF56672">
    <property type="entry name" value="DNA/RNA polymerases"/>
    <property type="match status" value="1"/>
</dbReference>
<dbReference type="KEGG" id="nta:107801860"/>
<dbReference type="AlphaFoldDB" id="A0A1S4AVY5"/>
<dbReference type="Pfam" id="PF00078">
    <property type="entry name" value="RVT_1"/>
    <property type="match status" value="1"/>
</dbReference>
<dbReference type="CDD" id="cd06222">
    <property type="entry name" value="RNase_H_like"/>
    <property type="match status" value="1"/>
</dbReference>
<dbReference type="InterPro" id="IPR000477">
    <property type="entry name" value="RT_dom"/>
</dbReference>
<feature type="domain" description="Reverse transcriptase" evidence="1">
    <location>
        <begin position="4"/>
        <end position="247"/>
    </location>
</feature>
<dbReference type="GO" id="GO:0004523">
    <property type="term" value="F:RNA-DNA hybrid ribonuclease activity"/>
    <property type="evidence" value="ECO:0007669"/>
    <property type="project" value="InterPro"/>
</dbReference>
<evidence type="ECO:0000259" key="2">
    <source>
        <dbReference type="PROSITE" id="PS50879"/>
    </source>
</evidence>
<dbReference type="InterPro" id="IPR036397">
    <property type="entry name" value="RNaseH_sf"/>
</dbReference>
<evidence type="ECO:0000259" key="1">
    <source>
        <dbReference type="PROSITE" id="PS50878"/>
    </source>
</evidence>
<reference evidence="3" key="1">
    <citation type="submission" date="2025-08" db="UniProtKB">
        <authorList>
            <consortium name="RefSeq"/>
        </authorList>
    </citation>
    <scope>IDENTIFICATION</scope>
</reference>
<organism evidence="3">
    <name type="scientific">Nicotiana tabacum</name>
    <name type="common">Common tobacco</name>
    <dbReference type="NCBI Taxonomy" id="4097"/>
    <lineage>
        <taxon>Eukaryota</taxon>
        <taxon>Viridiplantae</taxon>
        <taxon>Streptophyta</taxon>
        <taxon>Embryophyta</taxon>
        <taxon>Tracheophyta</taxon>
        <taxon>Spermatophyta</taxon>
        <taxon>Magnoliopsida</taxon>
        <taxon>eudicotyledons</taxon>
        <taxon>Gunneridae</taxon>
        <taxon>Pentapetalae</taxon>
        <taxon>asterids</taxon>
        <taxon>lamiids</taxon>
        <taxon>Solanales</taxon>
        <taxon>Solanaceae</taxon>
        <taxon>Nicotianoideae</taxon>
        <taxon>Nicotianeae</taxon>
        <taxon>Nicotiana</taxon>
    </lineage>
</organism>
<dbReference type="PANTHER" id="PTHR46890">
    <property type="entry name" value="NON-LTR RETROLELEMENT REVERSE TRANSCRIPTASE-LIKE PROTEIN-RELATED"/>
    <property type="match status" value="1"/>
</dbReference>
<proteinExistence type="predicted"/>
<dbReference type="SUPFAM" id="SSF53098">
    <property type="entry name" value="Ribonuclease H-like"/>
    <property type="match status" value="1"/>
</dbReference>
<dbReference type="InterPro" id="IPR052343">
    <property type="entry name" value="Retrotransposon-Effector_Assoc"/>
</dbReference>
<dbReference type="RefSeq" id="XP_016480745.1">
    <property type="nucleotide sequence ID" value="XM_016625259.1"/>
</dbReference>
<dbReference type="PaxDb" id="4097-A0A1S4AVY5"/>
<protein>
    <recommendedName>
        <fullName evidence="4">Reverse transcriptase domain-containing protein</fullName>
    </recommendedName>
</protein>
<gene>
    <name evidence="3" type="primary">LOC107801860</name>
</gene>
<dbReference type="InterPro" id="IPR026960">
    <property type="entry name" value="RVT-Znf"/>
</dbReference>
<dbReference type="InterPro" id="IPR012337">
    <property type="entry name" value="RNaseH-like_sf"/>
</dbReference>
<sequence length="629" mass="72313">MVRAFFNGQELPKYVTHTNLVLLPKKNEVTTFSDLRPIILSNFTNKIISKVIHERLVGFLLNIISEEQARFVKGRSIVENVLLTQEIITDIRLRTKAGPNVVIELDMTKVYDRLSWLFLTKVLRKMGFGERFIGLVFGIVSNNWYSVVVNGQPCGFFKSSRGVKQGDPLSPTLFILAAEALSRDATSLKLVMEVLTAYEEASGQLVNKSKSALYMHHSADVEVVTKVERITRIGRKEFHFTYLGFPIFYARRKMDYYQDLITKVMDKLQAWKGKLLSIGGSDGEGGWNVEKSMEILPEEFVVHILEKIKPPIMENTLDVPYWMLKTRGNFSVKSVWEYLRRRNDPTLAYKVIWVKGLPFKIAFFMWKVWKNKLPLDDFMRRLGYCMPSKCWYCIEPKEESLIHLFFTSHAAKIVWKYFLSRQGIRLEGLTLHQAITSCWTVQVLPRIKPIMQALPSCIIWELWKRRNNFKYGEAVLISRVIYQVSSSLQAIVRVRKPCLINVPHKWKDLLTMLENYTPRMKYDKVIWELPMVGWVKVNTDGASRGNPGRSSIGLCIRNDDGDLVYVLGREINAATNTKAEIVAILEALRICSAHNYMQVWLQTDSLLLKNIVEVLLYCGTSGGDLTALG</sequence>
<dbReference type="PROSITE" id="PS50879">
    <property type="entry name" value="RNASE_H_1"/>
    <property type="match status" value="1"/>
</dbReference>
<dbReference type="Gene3D" id="3.30.420.10">
    <property type="entry name" value="Ribonuclease H-like superfamily/Ribonuclease H"/>
    <property type="match status" value="1"/>
</dbReference>
<dbReference type="CDD" id="cd01650">
    <property type="entry name" value="RT_nLTR_like"/>
    <property type="match status" value="1"/>
</dbReference>
<evidence type="ECO:0000313" key="3">
    <source>
        <dbReference type="RefSeq" id="XP_016480745.1"/>
    </source>
</evidence>
<dbReference type="PROSITE" id="PS50878">
    <property type="entry name" value="RT_POL"/>
    <property type="match status" value="1"/>
</dbReference>
<dbReference type="Pfam" id="PF13966">
    <property type="entry name" value="zf-RVT"/>
    <property type="match status" value="1"/>
</dbReference>
<accession>A0A1S4AVY5</accession>
<feature type="domain" description="RNase H type-1" evidence="2">
    <location>
        <begin position="531"/>
        <end position="629"/>
    </location>
</feature>
<dbReference type="Pfam" id="PF13456">
    <property type="entry name" value="RVT_3"/>
    <property type="match status" value="1"/>
</dbReference>